<feature type="domain" description="Xylanolytic transcriptional activator regulatory" evidence="6">
    <location>
        <begin position="7"/>
        <end position="189"/>
    </location>
</feature>
<keyword evidence="5" id="KW-0539">Nucleus</keyword>
<sequence length="492" mass="54880">MATMDDPTLLYLALFGAALPFSYDSRLDKRSSDAYWKYSKRRIMLEAIEEPSYSSLEALTILVLDISGMTHGPQVWGPMAVAIKHANHLRCVRGHVLRTSVSATDCEPPSDSESTYRERLFWAIYALDCYVTITTAQRSQLTDEHVQHFLSTRDSVWKEKTLAQVTAITVFRYQLDLCDLSRLVHRLYLEYTELEEYGDDALAWFAQFQGITARLDDWANQTLPASIGVAHSQPSSTREISSLTILHLFIHGLSIHLHGLVAYPALALMNSLAYESVRSESQTHCLLSIDAMTSILVQLTNQTTDKLGWPAAWCAWVAARYLIVEASYGAELKDHLYHVLSQFIDKMSSHWQVVGKYRKLLQRAILDLGSNNPPFHLEQGTSLLPAMSDFRIPPSDLEDRFRADPVLLAEAFSTTDGSPGLTMPAGGLAGGVESENLGAFPVAQDRLDETECVMAAPAYDQWFAMPLYGSSAYQPHLFMASSDSSSDTYNIG</sequence>
<organism evidence="7 8">
    <name type="scientific">Aspergillus granulosus</name>
    <dbReference type="NCBI Taxonomy" id="176169"/>
    <lineage>
        <taxon>Eukaryota</taxon>
        <taxon>Fungi</taxon>
        <taxon>Dikarya</taxon>
        <taxon>Ascomycota</taxon>
        <taxon>Pezizomycotina</taxon>
        <taxon>Eurotiomycetes</taxon>
        <taxon>Eurotiomycetidae</taxon>
        <taxon>Eurotiales</taxon>
        <taxon>Aspergillaceae</taxon>
        <taxon>Aspergillus</taxon>
        <taxon>Aspergillus subgen. Nidulantes</taxon>
    </lineage>
</organism>
<keyword evidence="2" id="KW-0479">Metal-binding</keyword>
<evidence type="ECO:0000256" key="3">
    <source>
        <dbReference type="ARBA" id="ARBA00023015"/>
    </source>
</evidence>
<dbReference type="InterPro" id="IPR050815">
    <property type="entry name" value="TF_fung"/>
</dbReference>
<evidence type="ECO:0000313" key="8">
    <source>
        <dbReference type="Proteomes" id="UP001610334"/>
    </source>
</evidence>
<reference evidence="7 8" key="1">
    <citation type="submission" date="2024-07" db="EMBL/GenBank/DDBJ databases">
        <title>Section-level genome sequencing and comparative genomics of Aspergillus sections Usti and Cavernicolus.</title>
        <authorList>
            <consortium name="Lawrence Berkeley National Laboratory"/>
            <person name="Nybo J.L."/>
            <person name="Vesth T.C."/>
            <person name="Theobald S."/>
            <person name="Frisvad J.C."/>
            <person name="Larsen T.O."/>
            <person name="Kjaerboelling I."/>
            <person name="Rothschild-Mancinelli K."/>
            <person name="Lyhne E.K."/>
            <person name="Kogle M.E."/>
            <person name="Barry K."/>
            <person name="Clum A."/>
            <person name="Na H."/>
            <person name="Ledsgaard L."/>
            <person name="Lin J."/>
            <person name="Lipzen A."/>
            <person name="Kuo A."/>
            <person name="Riley R."/>
            <person name="Mondo S."/>
            <person name="Labutti K."/>
            <person name="Haridas S."/>
            <person name="Pangalinan J."/>
            <person name="Salamov A.A."/>
            <person name="Simmons B.A."/>
            <person name="Magnuson J.K."/>
            <person name="Chen J."/>
            <person name="Drula E."/>
            <person name="Henrissat B."/>
            <person name="Wiebenga A."/>
            <person name="Lubbers R.J."/>
            <person name="Gomes A.C."/>
            <person name="Makela M.R."/>
            <person name="Stajich J."/>
            <person name="Grigoriev I.V."/>
            <person name="Mortensen U.H."/>
            <person name="De Vries R.P."/>
            <person name="Baker S.E."/>
            <person name="Andersen M.R."/>
        </authorList>
    </citation>
    <scope>NUCLEOTIDE SEQUENCE [LARGE SCALE GENOMIC DNA]</scope>
    <source>
        <strain evidence="7 8">CBS 588.65</strain>
    </source>
</reference>
<evidence type="ECO:0000259" key="6">
    <source>
        <dbReference type="Pfam" id="PF04082"/>
    </source>
</evidence>
<comment type="caution">
    <text evidence="7">The sequence shown here is derived from an EMBL/GenBank/DDBJ whole genome shotgun (WGS) entry which is preliminary data.</text>
</comment>
<keyword evidence="3" id="KW-0805">Transcription regulation</keyword>
<dbReference type="CDD" id="cd12148">
    <property type="entry name" value="fungal_TF_MHR"/>
    <property type="match status" value="1"/>
</dbReference>
<evidence type="ECO:0000256" key="4">
    <source>
        <dbReference type="ARBA" id="ARBA00023163"/>
    </source>
</evidence>
<evidence type="ECO:0000256" key="1">
    <source>
        <dbReference type="ARBA" id="ARBA00004123"/>
    </source>
</evidence>
<dbReference type="PANTHER" id="PTHR47338">
    <property type="entry name" value="ZN(II)2CYS6 TRANSCRIPTION FACTOR (EUROFUNG)-RELATED"/>
    <property type="match status" value="1"/>
</dbReference>
<gene>
    <name evidence="7" type="ORF">BJX63DRAFT_415047</name>
</gene>
<dbReference type="Proteomes" id="UP001610334">
    <property type="component" value="Unassembled WGS sequence"/>
</dbReference>
<dbReference type="PANTHER" id="PTHR47338:SF20">
    <property type="entry name" value="ZN(II)2CYS6 TRANSCRIPTION FACTOR (EUROFUNG)"/>
    <property type="match status" value="1"/>
</dbReference>
<keyword evidence="4" id="KW-0804">Transcription</keyword>
<dbReference type="InterPro" id="IPR007219">
    <property type="entry name" value="XnlR_reg_dom"/>
</dbReference>
<dbReference type="Pfam" id="PF04082">
    <property type="entry name" value="Fungal_trans"/>
    <property type="match status" value="1"/>
</dbReference>
<evidence type="ECO:0000256" key="2">
    <source>
        <dbReference type="ARBA" id="ARBA00022723"/>
    </source>
</evidence>
<dbReference type="EMBL" id="JBFXLT010000181">
    <property type="protein sequence ID" value="KAL2802465.1"/>
    <property type="molecule type" value="Genomic_DNA"/>
</dbReference>
<evidence type="ECO:0000256" key="5">
    <source>
        <dbReference type="ARBA" id="ARBA00023242"/>
    </source>
</evidence>
<proteinExistence type="predicted"/>
<accession>A0ABR4GTQ9</accession>
<name>A0ABR4GTQ9_9EURO</name>
<keyword evidence="8" id="KW-1185">Reference proteome</keyword>
<comment type="subcellular location">
    <subcellularLocation>
        <location evidence="1">Nucleus</location>
    </subcellularLocation>
</comment>
<protein>
    <recommendedName>
        <fullName evidence="6">Xylanolytic transcriptional activator regulatory domain-containing protein</fullName>
    </recommendedName>
</protein>
<evidence type="ECO:0000313" key="7">
    <source>
        <dbReference type="EMBL" id="KAL2802465.1"/>
    </source>
</evidence>